<dbReference type="EMBL" id="JBDXSU010000004">
    <property type="protein sequence ID" value="MFB5189868.1"/>
    <property type="molecule type" value="Genomic_DNA"/>
</dbReference>
<dbReference type="Pfam" id="PF00300">
    <property type="entry name" value="His_Phos_1"/>
    <property type="match status" value="1"/>
</dbReference>
<comment type="caution">
    <text evidence="1">The sequence shown here is derived from an EMBL/GenBank/DDBJ whole genome shotgun (WGS) entry which is preliminary data.</text>
</comment>
<dbReference type="GO" id="GO:0016787">
    <property type="term" value="F:hydrolase activity"/>
    <property type="evidence" value="ECO:0007669"/>
    <property type="project" value="UniProtKB-KW"/>
</dbReference>
<keyword evidence="2" id="KW-1185">Reference proteome</keyword>
<dbReference type="EC" id="3.1.3.-" evidence="1"/>
<dbReference type="SUPFAM" id="SSF53254">
    <property type="entry name" value="Phosphoglycerate mutase-like"/>
    <property type="match status" value="1"/>
</dbReference>
<proteinExistence type="predicted"/>
<dbReference type="CDD" id="cd07067">
    <property type="entry name" value="HP_PGM_like"/>
    <property type="match status" value="1"/>
</dbReference>
<name>A0ABV5AC70_9BACL</name>
<dbReference type="Gene3D" id="3.40.50.1240">
    <property type="entry name" value="Phosphoglycerate mutase-like"/>
    <property type="match status" value="1"/>
</dbReference>
<reference evidence="1 2" key="1">
    <citation type="journal article" date="2024" name="Int. J. Mol. Sci.">
        <title>Exploration of Alicyclobacillus spp. Genome in Search of Antibiotic Resistance.</title>
        <authorList>
            <person name="Bucka-Kolendo J."/>
            <person name="Kiousi D.E."/>
            <person name="Dekowska A."/>
            <person name="Mikolajczuk-Szczyrba A."/>
            <person name="Karadedos D.M."/>
            <person name="Michael P."/>
            <person name="Galanis A."/>
            <person name="Sokolowska B."/>
        </authorList>
    </citation>
    <scope>NUCLEOTIDE SEQUENCE [LARGE SCALE GENOMIC DNA]</scope>
    <source>
        <strain evidence="1 2">KKP 3000</strain>
    </source>
</reference>
<gene>
    <name evidence="1" type="ORF">KKP3000_003258</name>
</gene>
<dbReference type="PANTHER" id="PTHR48100:SF62">
    <property type="entry name" value="GLUCOSYL-3-PHOSPHOGLYCERATE PHOSPHATASE"/>
    <property type="match status" value="1"/>
</dbReference>
<dbReference type="PANTHER" id="PTHR48100">
    <property type="entry name" value="BROAD-SPECIFICITY PHOSPHATASE YOR283W-RELATED"/>
    <property type="match status" value="1"/>
</dbReference>
<dbReference type="InterPro" id="IPR029033">
    <property type="entry name" value="His_PPase_superfam"/>
</dbReference>
<dbReference type="Proteomes" id="UP001579974">
    <property type="component" value="Unassembled WGS sequence"/>
</dbReference>
<keyword evidence="1" id="KW-0378">Hydrolase</keyword>
<evidence type="ECO:0000313" key="1">
    <source>
        <dbReference type="EMBL" id="MFB5189868.1"/>
    </source>
</evidence>
<dbReference type="SMART" id="SM00855">
    <property type="entry name" value="PGAM"/>
    <property type="match status" value="1"/>
</dbReference>
<organism evidence="1 2">
    <name type="scientific">Alicyclobacillus fastidiosus</name>
    <dbReference type="NCBI Taxonomy" id="392011"/>
    <lineage>
        <taxon>Bacteria</taxon>
        <taxon>Bacillati</taxon>
        <taxon>Bacillota</taxon>
        <taxon>Bacilli</taxon>
        <taxon>Bacillales</taxon>
        <taxon>Alicyclobacillaceae</taxon>
        <taxon>Alicyclobacillus</taxon>
    </lineage>
</organism>
<dbReference type="RefSeq" id="WP_275476320.1">
    <property type="nucleotide sequence ID" value="NZ_CP162940.1"/>
</dbReference>
<accession>A0ABV5AC70</accession>
<evidence type="ECO:0000313" key="2">
    <source>
        <dbReference type="Proteomes" id="UP001579974"/>
    </source>
</evidence>
<dbReference type="InterPro" id="IPR013078">
    <property type="entry name" value="His_Pase_superF_clade-1"/>
</dbReference>
<sequence>MERTTVIAIRHAPTYENDTYVMVGRTDPSLHDRGSLMAQSLADALLGIPFDVVLTSPLLRARETAEHLLRGRRADAPVIDRRLAEVDLGVVDGMSSFTAYERYQVQFDAALDQNATDFSFPEGERWSDAVMRMDAVLNDVTARHRRQTVCIVTHGALLGLWKSQLLGEPLGHFRLHQPKHASFSVLQHTGDQWNIVRWGDAAHLQTDIR</sequence>
<dbReference type="InterPro" id="IPR050275">
    <property type="entry name" value="PGM_Phosphatase"/>
</dbReference>
<protein>
    <submittedName>
        <fullName evidence="1">Histidine phosphatase family protein</fullName>
        <ecNumber evidence="1">3.1.3.-</ecNumber>
    </submittedName>
</protein>